<dbReference type="AlphaFoldDB" id="A0A2S9XF61"/>
<proteinExistence type="predicted"/>
<accession>A0A2S9XF61</accession>
<dbReference type="EMBL" id="PVNK01000248">
    <property type="protein sequence ID" value="PRP91311.1"/>
    <property type="molecule type" value="Genomic_DNA"/>
</dbReference>
<keyword evidence="2" id="KW-1185">Reference proteome</keyword>
<dbReference type="Proteomes" id="UP000237968">
    <property type="component" value="Unassembled WGS sequence"/>
</dbReference>
<evidence type="ECO:0000313" key="1">
    <source>
        <dbReference type="EMBL" id="PRP91311.1"/>
    </source>
</evidence>
<reference evidence="1 2" key="1">
    <citation type="submission" date="2018-03" db="EMBL/GenBank/DDBJ databases">
        <title>Draft Genome Sequences of the Obligatory Marine Myxobacteria Enhygromyxa salina SWB005.</title>
        <authorList>
            <person name="Poehlein A."/>
            <person name="Moghaddam J.A."/>
            <person name="Harms H."/>
            <person name="Alanjari M."/>
            <person name="Koenig G.M."/>
            <person name="Daniel R."/>
            <person name="Schaeberle T.F."/>
        </authorList>
    </citation>
    <scope>NUCLEOTIDE SEQUENCE [LARGE SCALE GENOMIC DNA]</scope>
    <source>
        <strain evidence="1 2">SWB005</strain>
    </source>
</reference>
<protein>
    <submittedName>
        <fullName evidence="1">Uncharacterized protein</fullName>
    </submittedName>
</protein>
<organism evidence="1 2">
    <name type="scientific">Enhygromyxa salina</name>
    <dbReference type="NCBI Taxonomy" id="215803"/>
    <lineage>
        <taxon>Bacteria</taxon>
        <taxon>Pseudomonadati</taxon>
        <taxon>Myxococcota</taxon>
        <taxon>Polyangia</taxon>
        <taxon>Nannocystales</taxon>
        <taxon>Nannocystaceae</taxon>
        <taxon>Enhygromyxa</taxon>
    </lineage>
</organism>
<comment type="caution">
    <text evidence="1">The sequence shown here is derived from an EMBL/GenBank/DDBJ whole genome shotgun (WGS) entry which is preliminary data.</text>
</comment>
<dbReference type="RefSeq" id="WP_106394878.1">
    <property type="nucleotide sequence ID" value="NZ_PVNK01000248.1"/>
</dbReference>
<sequence length="259" mass="28045">MSTSTPSFRTSSRPALVLALGLSAGLGLGCDRSEPSFGEPLVERGLELEQSETPSLTADQVLAEAAVEGYVEVPLDELSDAALDELVGASDEVPEFESLTQRDNFLAYAQGELVLRNSSPLGAPGAGFEWSELSTVEEHGRVLEFLAQRGLLDNFEDELPPGTWLTPELVAKGLSPAESADLAAFEFESFVTPAEGLEPGGPAPLTDCGPTQVETWCGQCTLSHHFAWNYYIQLWLRTCHRRVFNNCTCFSATQWAEPC</sequence>
<name>A0A2S9XF61_9BACT</name>
<gene>
    <name evidence="1" type="ORF">ENSA5_56600</name>
</gene>
<evidence type="ECO:0000313" key="2">
    <source>
        <dbReference type="Proteomes" id="UP000237968"/>
    </source>
</evidence>